<dbReference type="GeneID" id="91573122"/>
<dbReference type="Pfam" id="PF11583">
    <property type="entry name" value="AurF"/>
    <property type="match status" value="1"/>
</dbReference>
<dbReference type="InterPro" id="IPR012348">
    <property type="entry name" value="RNR-like"/>
</dbReference>
<protein>
    <recommendedName>
        <fullName evidence="4">p-aminobenzoate N-oxygenase AurF</fullName>
    </recommendedName>
</protein>
<name>A0ABS4YFY7_9ACTN</name>
<gene>
    <name evidence="2" type="ORF">JO379_006282</name>
</gene>
<keyword evidence="3" id="KW-1185">Reference proteome</keyword>
<reference evidence="2 3" key="1">
    <citation type="submission" date="2021-03" db="EMBL/GenBank/DDBJ databases">
        <title>Sequencing the genomes of 1000 actinobacteria strains.</title>
        <authorList>
            <person name="Klenk H.-P."/>
        </authorList>
    </citation>
    <scope>NUCLEOTIDE SEQUENCE [LARGE SCALE GENOMIC DNA]</scope>
    <source>
        <strain evidence="2 3">DSM 41480</strain>
    </source>
</reference>
<dbReference type="SUPFAM" id="SSF47240">
    <property type="entry name" value="Ferritin-like"/>
    <property type="match status" value="1"/>
</dbReference>
<sequence length="379" mass="43007">MNSTRMADTGETTTSSFEVPASGTSRMTWDYDITDERLMALYQRGKDRQWDATSRIPWHLEVDRANPLGQSEELLPIHGSRDWQRFHHDRRFVADVFLHTTAWQFSQFLHGEQGALVCASRIVETVPGMEAKFYASTQVVDEARHLEAYSRFVNDKLGLMYPVNPALRTLLGQTLADSRWDIPYLGMQVLIEGLALAAFGLLRDATAHTAPLPHALLAYVMQDEARHVAFGRMALKDLYADLSDAERKSREEFVIEGSHLLFQRFRGDEMWDALGLDTADCVASADRSPSMRAYRKLLFSRIVPALRDIGLWSDRVAREYEKLGVLEWAKEDLDSLMRRDEDVARAAERQQRELAVRHAQVAETLAMGSPETGDVTTTS</sequence>
<proteinExistence type="predicted"/>
<evidence type="ECO:0000313" key="2">
    <source>
        <dbReference type="EMBL" id="MBP2406813.1"/>
    </source>
</evidence>
<evidence type="ECO:0000256" key="1">
    <source>
        <dbReference type="SAM" id="MobiDB-lite"/>
    </source>
</evidence>
<dbReference type="InterPro" id="IPR025859">
    <property type="entry name" value="AurF/CmlI"/>
</dbReference>
<evidence type="ECO:0008006" key="4">
    <source>
        <dbReference type="Google" id="ProtNLM"/>
    </source>
</evidence>
<evidence type="ECO:0000313" key="3">
    <source>
        <dbReference type="Proteomes" id="UP001519291"/>
    </source>
</evidence>
<dbReference type="CDD" id="cd00657">
    <property type="entry name" value="Ferritin_like"/>
    <property type="match status" value="1"/>
</dbReference>
<comment type="caution">
    <text evidence="2">The sequence shown here is derived from an EMBL/GenBank/DDBJ whole genome shotgun (WGS) entry which is preliminary data.</text>
</comment>
<dbReference type="InterPro" id="IPR009078">
    <property type="entry name" value="Ferritin-like_SF"/>
</dbReference>
<feature type="region of interest" description="Disordered" evidence="1">
    <location>
        <begin position="1"/>
        <end position="21"/>
    </location>
</feature>
<organism evidence="2 3">
    <name type="scientific">Streptomyces syringium</name>
    <dbReference type="NCBI Taxonomy" id="76729"/>
    <lineage>
        <taxon>Bacteria</taxon>
        <taxon>Bacillati</taxon>
        <taxon>Actinomycetota</taxon>
        <taxon>Actinomycetes</taxon>
        <taxon>Kitasatosporales</taxon>
        <taxon>Streptomycetaceae</taxon>
        <taxon>Streptomyces</taxon>
    </lineage>
</organism>
<dbReference type="Gene3D" id="1.10.620.20">
    <property type="entry name" value="Ribonucleotide Reductase, subunit A"/>
    <property type="match status" value="1"/>
</dbReference>
<dbReference type="RefSeq" id="WP_242626308.1">
    <property type="nucleotide sequence ID" value="NZ_JAGIOH010000001.1"/>
</dbReference>
<dbReference type="Proteomes" id="UP001519291">
    <property type="component" value="Unassembled WGS sequence"/>
</dbReference>
<accession>A0ABS4YFY7</accession>
<dbReference type="EMBL" id="JAGIOH010000001">
    <property type="protein sequence ID" value="MBP2406813.1"/>
    <property type="molecule type" value="Genomic_DNA"/>
</dbReference>